<dbReference type="InParanoid" id="A0A423X725"/>
<evidence type="ECO:0000313" key="2">
    <source>
        <dbReference type="EMBL" id="ROW11712.1"/>
    </source>
</evidence>
<reference evidence="2 3" key="1">
    <citation type="submission" date="2015-09" db="EMBL/GenBank/DDBJ databases">
        <title>Host preference determinants of Valsa canker pathogens revealed by comparative genomics.</title>
        <authorList>
            <person name="Yin Z."/>
            <person name="Huang L."/>
        </authorList>
    </citation>
    <scope>NUCLEOTIDE SEQUENCE [LARGE SCALE GENOMIC DNA]</scope>
    <source>
        <strain evidence="2 3">SXYLt</strain>
    </source>
</reference>
<sequence>MPSGTRHPNKALRRDSWPPTQMHLRHSIEAERITMDVSHHEDPSLDDDPISFFLTPTPLLDDGDTDDDNDVDMDLDMDLDMDMDMNMDLDLEMNMALDAGIEDPHYPQPAIRSISPSDITGPSKPPSTPSKAGALSIRSPTPPKYWSGPSTPPSRNSPEALTPTTEPDDDDEDYVRFTPRGMPLSLPSFNEYHNFASSKSKGKARKAAAAAKARQQAIDQNDRVGMMMARGSTATDSLLSPPGPFHVGRPPLAPSTRGRSTTISGRPPMLSQRPRSWSGATGYSSGRMSPRAWREPSPDVWSIEEEPEDDLTGHVGAGEVNAYPKRTAGAKAWKRVRFVLPVTEEIP</sequence>
<gene>
    <name evidence="2" type="ORF">VPNG_05543</name>
</gene>
<feature type="region of interest" description="Disordered" evidence="1">
    <location>
        <begin position="1"/>
        <end position="21"/>
    </location>
</feature>
<proteinExistence type="predicted"/>
<organism evidence="2 3">
    <name type="scientific">Cytospora leucostoma</name>
    <dbReference type="NCBI Taxonomy" id="1230097"/>
    <lineage>
        <taxon>Eukaryota</taxon>
        <taxon>Fungi</taxon>
        <taxon>Dikarya</taxon>
        <taxon>Ascomycota</taxon>
        <taxon>Pezizomycotina</taxon>
        <taxon>Sordariomycetes</taxon>
        <taxon>Sordariomycetidae</taxon>
        <taxon>Diaporthales</taxon>
        <taxon>Cytosporaceae</taxon>
        <taxon>Cytospora</taxon>
    </lineage>
</organism>
<dbReference type="STRING" id="1230097.A0A423X725"/>
<feature type="region of interest" description="Disordered" evidence="1">
    <location>
        <begin position="235"/>
        <end position="297"/>
    </location>
</feature>
<dbReference type="EMBL" id="LKEB01000026">
    <property type="protein sequence ID" value="ROW11712.1"/>
    <property type="molecule type" value="Genomic_DNA"/>
</dbReference>
<keyword evidence="3" id="KW-1185">Reference proteome</keyword>
<evidence type="ECO:0000313" key="3">
    <source>
        <dbReference type="Proteomes" id="UP000285146"/>
    </source>
</evidence>
<dbReference type="Proteomes" id="UP000285146">
    <property type="component" value="Unassembled WGS sequence"/>
</dbReference>
<feature type="compositionally biased region" description="Polar residues" evidence="1">
    <location>
        <begin position="273"/>
        <end position="287"/>
    </location>
</feature>
<dbReference type="AlphaFoldDB" id="A0A423X725"/>
<comment type="caution">
    <text evidence="2">The sequence shown here is derived from an EMBL/GenBank/DDBJ whole genome shotgun (WGS) entry which is preliminary data.</text>
</comment>
<accession>A0A423X725</accession>
<name>A0A423X725_9PEZI</name>
<evidence type="ECO:0000256" key="1">
    <source>
        <dbReference type="SAM" id="MobiDB-lite"/>
    </source>
</evidence>
<feature type="region of interest" description="Disordered" evidence="1">
    <location>
        <begin position="101"/>
        <end position="177"/>
    </location>
</feature>
<dbReference type="OrthoDB" id="3439027at2759"/>
<protein>
    <submittedName>
        <fullName evidence="2">Uncharacterized protein</fullName>
    </submittedName>
</protein>